<evidence type="ECO:0000313" key="3">
    <source>
        <dbReference type="Proteomes" id="UP000707731"/>
    </source>
</evidence>
<evidence type="ECO:0000313" key="2">
    <source>
        <dbReference type="EMBL" id="MBF6355546.1"/>
    </source>
</evidence>
<reference evidence="2 3" key="1">
    <citation type="submission" date="2020-10" db="EMBL/GenBank/DDBJ databases">
        <title>Identification of Nocardia species via Next-generation sequencing and recognition of intraspecies genetic diversity.</title>
        <authorList>
            <person name="Li P."/>
            <person name="Li P."/>
            <person name="Lu B."/>
        </authorList>
    </citation>
    <scope>NUCLEOTIDE SEQUENCE [LARGE SCALE GENOMIC DNA]</scope>
    <source>
        <strain evidence="2 3">BJ06-0143</strain>
    </source>
</reference>
<sequence length="430" mass="47611">MSSPNRKLQQRREATPSPVVAGQPMSRAELAEAVNDYLWRVDGQRSDLDAHAIARYERGAVRWPGAHYRRAMCAVLHATERELGFTARRHRADLERDALSVNVLSPFDPDAALLATNARSTSAIRVGWEDIHNIRSITRSIASMENAHGGGSAAEVAATQLAAVTPLLGGRVAPAARHALFEAVGNLSGIAAYCAFDIGAHATAERHLRFALWCADSAGSWNLRAATLADMARRSAYLGNDDGALSLIELAQVRSDRLTYTTRAMLSTMRAQFLSRLDRFDEASSEVARADEHFMQREPERDPPWMCYYDLAEHLGSAGKALIPVAMACNDAEPAESRIREAIRLYGEQYPRSRVFSRIRLATLIMWIGDPRHATMTGMMAVEEGARFRSRRVRDELRGMADAATRHRRIPTVGALLDTLEHVTKAEMRP</sequence>
<keyword evidence="3" id="KW-1185">Reference proteome</keyword>
<protein>
    <submittedName>
        <fullName evidence="2">XRE family transcriptional regulator</fullName>
    </submittedName>
</protein>
<proteinExistence type="predicted"/>
<name>A0ABS0DAQ7_9NOCA</name>
<gene>
    <name evidence="2" type="ORF">IU449_13500</name>
</gene>
<dbReference type="Proteomes" id="UP000707731">
    <property type="component" value="Unassembled WGS sequence"/>
</dbReference>
<evidence type="ECO:0000256" key="1">
    <source>
        <dbReference type="SAM" id="MobiDB-lite"/>
    </source>
</evidence>
<organism evidence="2 3">
    <name type="scientific">Nocardia higoensis</name>
    <dbReference type="NCBI Taxonomy" id="228599"/>
    <lineage>
        <taxon>Bacteria</taxon>
        <taxon>Bacillati</taxon>
        <taxon>Actinomycetota</taxon>
        <taxon>Actinomycetes</taxon>
        <taxon>Mycobacteriales</taxon>
        <taxon>Nocardiaceae</taxon>
        <taxon>Nocardia</taxon>
    </lineage>
</organism>
<dbReference type="RefSeq" id="WP_195002114.1">
    <property type="nucleotide sequence ID" value="NZ_JADLQN010000001.1"/>
</dbReference>
<dbReference type="EMBL" id="JADLQN010000001">
    <property type="protein sequence ID" value="MBF6355546.1"/>
    <property type="molecule type" value="Genomic_DNA"/>
</dbReference>
<accession>A0ABS0DAQ7</accession>
<feature type="region of interest" description="Disordered" evidence="1">
    <location>
        <begin position="1"/>
        <end position="23"/>
    </location>
</feature>
<comment type="caution">
    <text evidence="2">The sequence shown here is derived from an EMBL/GenBank/DDBJ whole genome shotgun (WGS) entry which is preliminary data.</text>
</comment>